<evidence type="ECO:0000313" key="2">
    <source>
        <dbReference type="Proteomes" id="UP001500523"/>
    </source>
</evidence>
<sequence>MILFDPDAEKPFEASFDGCFPYKDASASKLICQGWAISLNAAFCVLDELCRPPYPRTVSQERLRELLSEWAAGPDHPLKAPVLHAANALIDDAPLVWEQGVELMKQVGSYDSQRAALGIVYFASDCDSTEGNEALTETDKEIRERWDARGV</sequence>
<evidence type="ECO:0000313" key="1">
    <source>
        <dbReference type="EMBL" id="GAA3697641.1"/>
    </source>
</evidence>
<proteinExistence type="predicted"/>
<organism evidence="1 2">
    <name type="scientific">Sphingomonas cynarae</name>
    <dbReference type="NCBI Taxonomy" id="930197"/>
    <lineage>
        <taxon>Bacteria</taxon>
        <taxon>Pseudomonadati</taxon>
        <taxon>Pseudomonadota</taxon>
        <taxon>Alphaproteobacteria</taxon>
        <taxon>Sphingomonadales</taxon>
        <taxon>Sphingomonadaceae</taxon>
        <taxon>Sphingomonas</taxon>
    </lineage>
</organism>
<reference evidence="2" key="1">
    <citation type="journal article" date="2019" name="Int. J. Syst. Evol. Microbiol.">
        <title>The Global Catalogue of Microorganisms (GCM) 10K type strain sequencing project: providing services to taxonomists for standard genome sequencing and annotation.</title>
        <authorList>
            <consortium name="The Broad Institute Genomics Platform"/>
            <consortium name="The Broad Institute Genome Sequencing Center for Infectious Disease"/>
            <person name="Wu L."/>
            <person name="Ma J."/>
        </authorList>
    </citation>
    <scope>NUCLEOTIDE SEQUENCE [LARGE SCALE GENOMIC DNA]</scope>
    <source>
        <strain evidence="2">JCM 17498</strain>
    </source>
</reference>
<gene>
    <name evidence="1" type="ORF">GCM10022268_05210</name>
</gene>
<name>A0ABP7D0P3_9SPHN</name>
<comment type="caution">
    <text evidence="1">The sequence shown here is derived from an EMBL/GenBank/DDBJ whole genome shotgun (WGS) entry which is preliminary data.</text>
</comment>
<dbReference type="EMBL" id="BAABBF010000001">
    <property type="protein sequence ID" value="GAA3697641.1"/>
    <property type="molecule type" value="Genomic_DNA"/>
</dbReference>
<protein>
    <submittedName>
        <fullName evidence="1">Uncharacterized protein</fullName>
    </submittedName>
</protein>
<accession>A0ABP7D0P3</accession>
<keyword evidence="2" id="KW-1185">Reference proteome</keyword>
<dbReference type="Proteomes" id="UP001500523">
    <property type="component" value="Unassembled WGS sequence"/>
</dbReference>
<dbReference type="RefSeq" id="WP_344691801.1">
    <property type="nucleotide sequence ID" value="NZ_BAABBF010000001.1"/>
</dbReference>